<dbReference type="Gene3D" id="3.10.100.10">
    <property type="entry name" value="Mannose-Binding Protein A, subunit A"/>
    <property type="match status" value="1"/>
</dbReference>
<evidence type="ECO:0000259" key="1">
    <source>
        <dbReference type="PROSITE" id="PS50041"/>
    </source>
</evidence>
<sequence>MNYLPVSHDIRRGNLHVIIFSVLLLCLGSNVACREYYGIRVPPPVTAIPEADKLIKMSNIRSLIECFSVCMTYSECGMIIYSSSDKVCILRKIKQLPGASSFIDIPANSIYTMLQAPTTEYHEFHMGLCEDLSKKVFVWQDGEALTYSHWGPTEPSNYGGIEDCGSLSALLLSLDPSVEPNPGPMDFVPFKYESEIENLCASMCASKTSDSLLRKLKLIVPQSCLTF</sequence>
<dbReference type="InterPro" id="IPR016186">
    <property type="entry name" value="C-type_lectin-like/link_sf"/>
</dbReference>
<proteinExistence type="predicted"/>
<dbReference type="Proteomes" id="UP001162480">
    <property type="component" value="Chromosome 1"/>
</dbReference>
<dbReference type="SUPFAM" id="SSF56436">
    <property type="entry name" value="C-type lectin-like"/>
    <property type="match status" value="1"/>
</dbReference>
<dbReference type="InterPro" id="IPR001304">
    <property type="entry name" value="C-type_lectin-like"/>
</dbReference>
<accession>A0AA36EWR7</accession>
<reference evidence="2" key="1">
    <citation type="submission" date="2023-08" db="EMBL/GenBank/DDBJ databases">
        <authorList>
            <person name="Alioto T."/>
            <person name="Alioto T."/>
            <person name="Gomez Garrido J."/>
        </authorList>
    </citation>
    <scope>NUCLEOTIDE SEQUENCE</scope>
</reference>
<dbReference type="PROSITE" id="PS50041">
    <property type="entry name" value="C_TYPE_LECTIN_2"/>
    <property type="match status" value="1"/>
</dbReference>
<dbReference type="InterPro" id="IPR016187">
    <property type="entry name" value="CTDL_fold"/>
</dbReference>
<evidence type="ECO:0000313" key="2">
    <source>
        <dbReference type="EMBL" id="CAI9716194.1"/>
    </source>
</evidence>
<protein>
    <recommendedName>
        <fullName evidence="1">C-type lectin domain-containing protein</fullName>
    </recommendedName>
</protein>
<feature type="domain" description="C-type lectin" evidence="1">
    <location>
        <begin position="70"/>
        <end position="167"/>
    </location>
</feature>
<evidence type="ECO:0000313" key="3">
    <source>
        <dbReference type="Proteomes" id="UP001162480"/>
    </source>
</evidence>
<keyword evidence="3" id="KW-1185">Reference proteome</keyword>
<gene>
    <name evidence="2" type="ORF">OCTVUL_1B002410</name>
</gene>
<dbReference type="EMBL" id="OX597814">
    <property type="protein sequence ID" value="CAI9716194.1"/>
    <property type="molecule type" value="Genomic_DNA"/>
</dbReference>
<dbReference type="AlphaFoldDB" id="A0AA36EWR7"/>
<organism evidence="2 3">
    <name type="scientific">Octopus vulgaris</name>
    <name type="common">Common octopus</name>
    <dbReference type="NCBI Taxonomy" id="6645"/>
    <lineage>
        <taxon>Eukaryota</taxon>
        <taxon>Metazoa</taxon>
        <taxon>Spiralia</taxon>
        <taxon>Lophotrochozoa</taxon>
        <taxon>Mollusca</taxon>
        <taxon>Cephalopoda</taxon>
        <taxon>Coleoidea</taxon>
        <taxon>Octopodiformes</taxon>
        <taxon>Octopoda</taxon>
        <taxon>Incirrata</taxon>
        <taxon>Octopodidae</taxon>
        <taxon>Octopus</taxon>
    </lineage>
</organism>
<name>A0AA36EWR7_OCTVU</name>